<sequence length="38" mass="4762">MFDLHRLLRYFLYRWQNAALSAVKQKFYRIKNSSFFTT</sequence>
<dbReference type="Proteomes" id="UP000195667">
    <property type="component" value="Unassembled WGS sequence"/>
</dbReference>
<proteinExistence type="predicted"/>
<keyword evidence="2" id="KW-1185">Reference proteome</keyword>
<evidence type="ECO:0000313" key="2">
    <source>
        <dbReference type="Proteomes" id="UP000195667"/>
    </source>
</evidence>
<gene>
    <name evidence="1" type="ORF">CRENPOLYSF1_270038</name>
</gene>
<protein>
    <submittedName>
        <fullName evidence="1">Uncharacterized protein</fullName>
    </submittedName>
</protein>
<evidence type="ECO:0000313" key="1">
    <source>
        <dbReference type="EMBL" id="SJM92283.1"/>
    </source>
</evidence>
<dbReference type="AlphaFoldDB" id="A0A1R4H7R2"/>
<dbReference type="EMBL" id="FUKI01000101">
    <property type="protein sequence ID" value="SJM92283.1"/>
    <property type="molecule type" value="Genomic_DNA"/>
</dbReference>
<organism evidence="1 2">
    <name type="scientific">Crenothrix polyspora</name>
    <dbReference type="NCBI Taxonomy" id="360316"/>
    <lineage>
        <taxon>Bacteria</taxon>
        <taxon>Pseudomonadati</taxon>
        <taxon>Pseudomonadota</taxon>
        <taxon>Gammaproteobacteria</taxon>
        <taxon>Methylococcales</taxon>
        <taxon>Crenotrichaceae</taxon>
        <taxon>Crenothrix</taxon>
    </lineage>
</organism>
<name>A0A1R4H7R2_9GAMM</name>
<accession>A0A1R4H7R2</accession>
<reference evidence="2" key="1">
    <citation type="submission" date="2017-02" db="EMBL/GenBank/DDBJ databases">
        <authorList>
            <person name="Daims H."/>
        </authorList>
    </citation>
    <scope>NUCLEOTIDE SEQUENCE [LARGE SCALE GENOMIC DNA]</scope>
</reference>